<accession>A0ABX6VET3</accession>
<organism evidence="1 2">
    <name type="scientific">Shewanella eurypsychrophilus</name>
    <dbReference type="NCBI Taxonomy" id="2593656"/>
    <lineage>
        <taxon>Bacteria</taxon>
        <taxon>Pseudomonadati</taxon>
        <taxon>Pseudomonadota</taxon>
        <taxon>Gammaproteobacteria</taxon>
        <taxon>Alteromonadales</taxon>
        <taxon>Shewanellaceae</taxon>
        <taxon>Shewanella</taxon>
    </lineage>
</organism>
<protein>
    <submittedName>
        <fullName evidence="1">Uncharacterized protein</fullName>
    </submittedName>
</protein>
<gene>
    <name evidence="1" type="ORF">FM038_017200</name>
</gene>
<dbReference type="RefSeq" id="WP_142874578.1">
    <property type="nucleotide sequence ID" value="NZ_CP045503.2"/>
</dbReference>
<sequence length="174" mass="20319">MNKFEIAMITLFTGFVLGQMVDWLKYIWVIKHKEAAIRAELEDLIDDFQHSLTRLKQAIVELDDGPRAYYMPKSISSKIYDALYAEVAPFLTREERREINTIYEHVKNFNEGLSRPIQGKLKARLVEMYADCKWGHECTISFFEKGNIIKLRDNEDKISEVNKDIQDVTRLAGL</sequence>
<evidence type="ECO:0000313" key="1">
    <source>
        <dbReference type="EMBL" id="QPG58957.1"/>
    </source>
</evidence>
<proteinExistence type="predicted"/>
<keyword evidence="2" id="KW-1185">Reference proteome</keyword>
<dbReference type="EMBL" id="CP045503">
    <property type="protein sequence ID" value="QPG58957.1"/>
    <property type="molecule type" value="Genomic_DNA"/>
</dbReference>
<name>A0ABX6VET3_9GAMM</name>
<reference evidence="1" key="1">
    <citation type="submission" date="2021-07" db="EMBL/GenBank/DDBJ databases">
        <title>Shewanella sp. YLB-07 whole genome sequence.</title>
        <authorList>
            <person name="Yu L."/>
        </authorList>
    </citation>
    <scope>NUCLEOTIDE SEQUENCE</scope>
    <source>
        <strain evidence="1">YLB-08</strain>
    </source>
</reference>
<dbReference type="Proteomes" id="UP000316416">
    <property type="component" value="Chromosome"/>
</dbReference>
<evidence type="ECO:0000313" key="2">
    <source>
        <dbReference type="Proteomes" id="UP000316416"/>
    </source>
</evidence>